<evidence type="ECO:0000256" key="4">
    <source>
        <dbReference type="ARBA" id="ARBA00022927"/>
    </source>
</evidence>
<dbReference type="EMBL" id="CP041764">
    <property type="protein sequence ID" value="QHA87873.1"/>
    <property type="molecule type" value="Genomic_DNA"/>
</dbReference>
<organism evidence="7 8">
    <name type="scientific">Serratia rhizosphaerae</name>
    <dbReference type="NCBI Taxonomy" id="2597702"/>
    <lineage>
        <taxon>Bacteria</taxon>
        <taxon>Pseudomonadati</taxon>
        <taxon>Pseudomonadota</taxon>
        <taxon>Gammaproteobacteria</taxon>
        <taxon>Enterobacterales</taxon>
        <taxon>Yersiniaceae</taxon>
        <taxon>Serratia</taxon>
    </lineage>
</organism>
<sequence>MWQLRKIPLRQPPEPQVALLSRDALAVNRQAETLIANAEREAQTLLDAAHAQAETLLQQAAAERDALLAGAQETFWQQARTLFGDWQQQRRAEQQQLLDAADALLAQTLGRLLEQVPPAGQLDILLEQLRAKQPSAVAATLHSHGERHAAVAHWLTQRPELRWQPAIDDSLPPDTLLLTTEQGELHISWQALRQALGAAESVAG</sequence>
<dbReference type="NCBIfam" id="TIGR02499">
    <property type="entry name" value="HrpE_YscL_not"/>
    <property type="match status" value="1"/>
</dbReference>
<evidence type="ECO:0000256" key="2">
    <source>
        <dbReference type="ARBA" id="ARBA00022448"/>
    </source>
</evidence>
<evidence type="ECO:0000313" key="8">
    <source>
        <dbReference type="Proteomes" id="UP000430368"/>
    </source>
</evidence>
<evidence type="ECO:0000256" key="6">
    <source>
        <dbReference type="SAM" id="Coils"/>
    </source>
</evidence>
<evidence type="ECO:0000313" key="7">
    <source>
        <dbReference type="EMBL" id="QHA87873.1"/>
    </source>
</evidence>
<accession>A0ABX6GNK2</accession>
<evidence type="ECO:0000256" key="3">
    <source>
        <dbReference type="ARBA" id="ARBA00022490"/>
    </source>
</evidence>
<keyword evidence="3" id="KW-0963">Cytoplasm</keyword>
<dbReference type="InterPro" id="IPR012842">
    <property type="entry name" value="T3SS_SctL/SctL2"/>
</dbReference>
<keyword evidence="2" id="KW-0813">Transport</keyword>
<comment type="similarity">
    <text evidence="5">Belongs to the SctL stator family.</text>
</comment>
<dbReference type="RefSeq" id="WP_160029855.1">
    <property type="nucleotide sequence ID" value="NZ_CP041764.1"/>
</dbReference>
<reference evidence="7 8" key="1">
    <citation type="submission" date="2019-07" db="EMBL/GenBank/DDBJ databases">
        <title>Serratia dokdonensis sp. nov., an elicitor of systemic resistance in Nicotiana Tabacum.</title>
        <authorList>
            <person name="Son J.-S."/>
            <person name="Hwang Y.-J."/>
            <person name="Lee S.-Y."/>
            <person name="Ghim S.-Y."/>
        </authorList>
    </citation>
    <scope>NUCLEOTIDE SEQUENCE [LARGE SCALE GENOMIC DNA]</scope>
    <source>
        <strain evidence="7 8">KUDC3025</strain>
    </source>
</reference>
<dbReference type="InterPro" id="IPR009335">
    <property type="entry name" value="T3SS_HrpE/ATPase_suE"/>
</dbReference>
<evidence type="ECO:0000256" key="1">
    <source>
        <dbReference type="ARBA" id="ARBA00004496"/>
    </source>
</evidence>
<gene>
    <name evidence="7" type="ORF">FO014_13385</name>
</gene>
<dbReference type="Gene3D" id="1.20.5.2950">
    <property type="match status" value="1"/>
</dbReference>
<dbReference type="Pfam" id="PF06188">
    <property type="entry name" value="HrpE"/>
    <property type="match status" value="1"/>
</dbReference>
<proteinExistence type="inferred from homology"/>
<protein>
    <submittedName>
        <fullName evidence="7">HrpE/YscL family type III secretion apparatus protein</fullName>
    </submittedName>
</protein>
<evidence type="ECO:0000256" key="5">
    <source>
        <dbReference type="ARBA" id="ARBA00024335"/>
    </source>
</evidence>
<dbReference type="Proteomes" id="UP000430368">
    <property type="component" value="Chromosome"/>
</dbReference>
<keyword evidence="4" id="KW-0653">Protein transport</keyword>
<comment type="subcellular location">
    <subcellularLocation>
        <location evidence="1">Cytoplasm</location>
    </subcellularLocation>
</comment>
<keyword evidence="8" id="KW-1185">Reference proteome</keyword>
<keyword evidence="6" id="KW-0175">Coiled coil</keyword>
<feature type="coiled-coil region" evidence="6">
    <location>
        <begin position="21"/>
        <end position="48"/>
    </location>
</feature>
<name>A0ABX6GNK2_9GAMM</name>